<comment type="caution">
    <text evidence="2">The sequence shown here is derived from an EMBL/GenBank/DDBJ whole genome shotgun (WGS) entry which is preliminary data.</text>
</comment>
<dbReference type="Proteomes" id="UP001341840">
    <property type="component" value="Unassembled WGS sequence"/>
</dbReference>
<feature type="region of interest" description="Disordered" evidence="1">
    <location>
        <begin position="132"/>
        <end position="186"/>
    </location>
</feature>
<evidence type="ECO:0000313" key="2">
    <source>
        <dbReference type="EMBL" id="MED6108706.1"/>
    </source>
</evidence>
<name>A0ABU6QA03_9FABA</name>
<reference evidence="2 3" key="1">
    <citation type="journal article" date="2023" name="Plants (Basel)">
        <title>Bridging the Gap: Combining Genomics and Transcriptomics Approaches to Understand Stylosanthes scabra, an Orphan Legume from the Brazilian Caatinga.</title>
        <authorList>
            <person name="Ferreira-Neto J.R.C."/>
            <person name="da Silva M.D."/>
            <person name="Binneck E."/>
            <person name="de Melo N.F."/>
            <person name="da Silva R.H."/>
            <person name="de Melo A.L.T.M."/>
            <person name="Pandolfi V."/>
            <person name="Bustamante F.O."/>
            <person name="Brasileiro-Vidal A.C."/>
            <person name="Benko-Iseppon A.M."/>
        </authorList>
    </citation>
    <scope>NUCLEOTIDE SEQUENCE [LARGE SCALE GENOMIC DNA]</scope>
    <source>
        <tissue evidence="2">Leaves</tissue>
    </source>
</reference>
<dbReference type="EMBL" id="JASCZI010000101">
    <property type="protein sequence ID" value="MED6108706.1"/>
    <property type="molecule type" value="Genomic_DNA"/>
</dbReference>
<feature type="compositionally biased region" description="Polar residues" evidence="1">
    <location>
        <begin position="154"/>
        <end position="167"/>
    </location>
</feature>
<feature type="compositionally biased region" description="Polar residues" evidence="1">
    <location>
        <begin position="93"/>
        <end position="110"/>
    </location>
</feature>
<organism evidence="2 3">
    <name type="scientific">Stylosanthes scabra</name>
    <dbReference type="NCBI Taxonomy" id="79078"/>
    <lineage>
        <taxon>Eukaryota</taxon>
        <taxon>Viridiplantae</taxon>
        <taxon>Streptophyta</taxon>
        <taxon>Embryophyta</taxon>
        <taxon>Tracheophyta</taxon>
        <taxon>Spermatophyta</taxon>
        <taxon>Magnoliopsida</taxon>
        <taxon>eudicotyledons</taxon>
        <taxon>Gunneridae</taxon>
        <taxon>Pentapetalae</taxon>
        <taxon>rosids</taxon>
        <taxon>fabids</taxon>
        <taxon>Fabales</taxon>
        <taxon>Fabaceae</taxon>
        <taxon>Papilionoideae</taxon>
        <taxon>50 kb inversion clade</taxon>
        <taxon>dalbergioids sensu lato</taxon>
        <taxon>Dalbergieae</taxon>
        <taxon>Pterocarpus clade</taxon>
        <taxon>Stylosanthes</taxon>
    </lineage>
</organism>
<feature type="region of interest" description="Disordered" evidence="1">
    <location>
        <begin position="93"/>
        <end position="112"/>
    </location>
</feature>
<keyword evidence="3" id="KW-1185">Reference proteome</keyword>
<proteinExistence type="predicted"/>
<feature type="compositionally biased region" description="Basic and acidic residues" evidence="1">
    <location>
        <begin position="143"/>
        <end position="153"/>
    </location>
</feature>
<gene>
    <name evidence="2" type="ORF">PIB30_026681</name>
</gene>
<feature type="compositionally biased region" description="Low complexity" evidence="1">
    <location>
        <begin position="168"/>
        <end position="184"/>
    </location>
</feature>
<accession>A0ABU6QA03</accession>
<evidence type="ECO:0000313" key="3">
    <source>
        <dbReference type="Proteomes" id="UP001341840"/>
    </source>
</evidence>
<protein>
    <submittedName>
        <fullName evidence="2">Uncharacterized protein</fullName>
    </submittedName>
</protein>
<sequence length="389" mass="43761">MEQIGSVDEYFTNFLPYAERFDDSTALKLFLNGLATYIHREIVFYDPKTLHNAVCLAKFYEERWMNLFSEISKPEIQASTIQFHQFQKKFSNDSTISEAENPTSTIQNSKIDPDLKIQTQIHIQCSYSNQKTTSSSLEIQEEKEEKSDTDSTDKSNATTTSTPNSEIQSLQHQNHLQHQQSSCQRSEILDEKEVATELTNSSEQLGNSLNVEEEEQTVLEEDCNHGAEESAIAENIHGLRGWRSDREEEQRRDAAVFPWNRGGDGEEWSSACWQWSAEAEYSANAEYDAKDANRVRRCFEVVRSTLEIGPYPARTAWVSSSTATTLCDTASTTAGNCWGRSGDEAPALDTVVAGRRGGAGAPWYGGNDSSEVAHFFFLSGSVEKLRFME</sequence>
<evidence type="ECO:0000256" key="1">
    <source>
        <dbReference type="SAM" id="MobiDB-lite"/>
    </source>
</evidence>